<dbReference type="AlphaFoldDB" id="A0A6A3VY84"/>
<keyword evidence="3" id="KW-0548">Nucleotidyltransferase</keyword>
<dbReference type="InterPro" id="IPR051320">
    <property type="entry name" value="Viral_Replic_Matur_Polypro"/>
</dbReference>
<accession>A0A6A3VY84</accession>
<dbReference type="Proteomes" id="UP000440732">
    <property type="component" value="Unassembled WGS sequence"/>
</dbReference>
<keyword evidence="7" id="KW-0378">Hydrolase</keyword>
<dbReference type="EMBL" id="QXGF01005659">
    <property type="protein sequence ID" value="KAE8918473.1"/>
    <property type="molecule type" value="Genomic_DNA"/>
</dbReference>
<evidence type="ECO:0000313" key="14">
    <source>
        <dbReference type="EMBL" id="KAE9182180.1"/>
    </source>
</evidence>
<evidence type="ECO:0000313" key="12">
    <source>
        <dbReference type="EMBL" id="KAE9062885.1"/>
    </source>
</evidence>
<keyword evidence="5" id="KW-0064">Aspartyl protease</keyword>
<evidence type="ECO:0000256" key="7">
    <source>
        <dbReference type="ARBA" id="ARBA00022801"/>
    </source>
</evidence>
<evidence type="ECO:0000313" key="17">
    <source>
        <dbReference type="Proteomes" id="UP000433483"/>
    </source>
</evidence>
<proteinExistence type="predicted"/>
<dbReference type="EMBL" id="QXFX01005321">
    <property type="protein sequence ID" value="KAE9061084.1"/>
    <property type="molecule type" value="Genomic_DNA"/>
</dbReference>
<feature type="domain" description="Reverse transcriptase RNase H-like" evidence="9">
    <location>
        <begin position="71"/>
        <end position="168"/>
    </location>
</feature>
<evidence type="ECO:0000313" key="11">
    <source>
        <dbReference type="EMBL" id="KAE9061084.1"/>
    </source>
</evidence>
<name>A0A6A3VY84_9STRA</name>
<keyword evidence="17" id="KW-1185">Reference proteome</keyword>
<evidence type="ECO:0000256" key="5">
    <source>
        <dbReference type="ARBA" id="ARBA00022750"/>
    </source>
</evidence>
<dbReference type="EMBL" id="QXGE01006534">
    <property type="protein sequence ID" value="KAE9265024.1"/>
    <property type="molecule type" value="Genomic_DNA"/>
</dbReference>
<evidence type="ECO:0000256" key="8">
    <source>
        <dbReference type="ARBA" id="ARBA00022918"/>
    </source>
</evidence>
<keyword evidence="8" id="KW-0695">RNA-directed DNA polymerase</keyword>
<dbReference type="GO" id="GO:0004190">
    <property type="term" value="F:aspartic-type endopeptidase activity"/>
    <property type="evidence" value="ECO:0007669"/>
    <property type="project" value="UniProtKB-KW"/>
</dbReference>
<dbReference type="Proteomes" id="UP000437068">
    <property type="component" value="Unassembled WGS sequence"/>
</dbReference>
<evidence type="ECO:0000313" key="10">
    <source>
        <dbReference type="EMBL" id="KAE8918473.1"/>
    </source>
</evidence>
<dbReference type="GO" id="GO:0003964">
    <property type="term" value="F:RNA-directed DNA polymerase activity"/>
    <property type="evidence" value="ECO:0007669"/>
    <property type="project" value="UniProtKB-KW"/>
</dbReference>
<evidence type="ECO:0000313" key="21">
    <source>
        <dbReference type="Proteomes" id="UP000488956"/>
    </source>
</evidence>
<evidence type="ECO:0000313" key="20">
    <source>
        <dbReference type="Proteomes" id="UP000440732"/>
    </source>
</evidence>
<keyword evidence="4" id="KW-0540">Nuclease</keyword>
<evidence type="ECO:0000256" key="2">
    <source>
        <dbReference type="ARBA" id="ARBA00022679"/>
    </source>
</evidence>
<evidence type="ECO:0000256" key="1">
    <source>
        <dbReference type="ARBA" id="ARBA00022670"/>
    </source>
</evidence>
<dbReference type="Proteomes" id="UP000440367">
    <property type="component" value="Unassembled WGS sequence"/>
</dbReference>
<dbReference type="InterPro" id="IPR043502">
    <property type="entry name" value="DNA/RNA_pol_sf"/>
</dbReference>
<keyword evidence="1" id="KW-0645">Protease</keyword>
<evidence type="ECO:0000313" key="15">
    <source>
        <dbReference type="EMBL" id="KAE9265024.1"/>
    </source>
</evidence>
<gene>
    <name evidence="15" type="ORF">PF001_g31059</name>
    <name evidence="14" type="ORF">PF002_g27062</name>
    <name evidence="13" type="ORF">PF005_g26338</name>
    <name evidence="12" type="ORF">PF006_g31069</name>
    <name evidence="10" type="ORF">PF009_g31212</name>
    <name evidence="11" type="ORF">PF010_g29953</name>
</gene>
<dbReference type="EMBL" id="QXGA01006505">
    <property type="protein sequence ID" value="KAE9062885.1"/>
    <property type="molecule type" value="Genomic_DNA"/>
</dbReference>
<dbReference type="Proteomes" id="UP000488956">
    <property type="component" value="Unassembled WGS sequence"/>
</dbReference>
<dbReference type="InterPro" id="IPR041373">
    <property type="entry name" value="RT_RNaseH"/>
</dbReference>
<dbReference type="PANTHER" id="PTHR33064">
    <property type="entry name" value="POL PROTEIN"/>
    <property type="match status" value="1"/>
</dbReference>
<dbReference type="OrthoDB" id="127017at2759"/>
<dbReference type="GO" id="GO:0004519">
    <property type="term" value="F:endonuclease activity"/>
    <property type="evidence" value="ECO:0007669"/>
    <property type="project" value="UniProtKB-KW"/>
</dbReference>
<evidence type="ECO:0000313" key="13">
    <source>
        <dbReference type="EMBL" id="KAE9173266.1"/>
    </source>
</evidence>
<dbReference type="Proteomes" id="UP000433483">
    <property type="component" value="Unassembled WGS sequence"/>
</dbReference>
<evidence type="ECO:0000313" key="19">
    <source>
        <dbReference type="Proteomes" id="UP000440367"/>
    </source>
</evidence>
<dbReference type="PANTHER" id="PTHR33064:SF37">
    <property type="entry name" value="RIBONUCLEASE H"/>
    <property type="match status" value="1"/>
</dbReference>
<evidence type="ECO:0000256" key="4">
    <source>
        <dbReference type="ARBA" id="ARBA00022722"/>
    </source>
</evidence>
<dbReference type="GO" id="GO:0006508">
    <property type="term" value="P:proteolysis"/>
    <property type="evidence" value="ECO:0007669"/>
    <property type="project" value="UniProtKB-KW"/>
</dbReference>
<evidence type="ECO:0000313" key="18">
    <source>
        <dbReference type="Proteomes" id="UP000437068"/>
    </source>
</evidence>
<comment type="caution">
    <text evidence="13">The sequence shown here is derived from an EMBL/GenBank/DDBJ whole genome shotgun (WGS) entry which is preliminary data.</text>
</comment>
<evidence type="ECO:0000313" key="16">
    <source>
        <dbReference type="Proteomes" id="UP000429523"/>
    </source>
</evidence>
<keyword evidence="2" id="KW-0808">Transferase</keyword>
<evidence type="ECO:0000256" key="6">
    <source>
        <dbReference type="ARBA" id="ARBA00022759"/>
    </source>
</evidence>
<keyword evidence="6" id="KW-0255">Endonuclease</keyword>
<dbReference type="EMBL" id="QXGD01002960">
    <property type="protein sequence ID" value="KAE9182180.1"/>
    <property type="molecule type" value="Genomic_DNA"/>
</dbReference>
<reference evidence="16 17" key="1">
    <citation type="submission" date="2018-08" db="EMBL/GenBank/DDBJ databases">
        <title>Genomic investigation of the strawberry pathogen Phytophthora fragariae indicates pathogenicity is determined by transcriptional variation in three key races.</title>
        <authorList>
            <person name="Adams T.M."/>
            <person name="Armitage A.D."/>
            <person name="Sobczyk M.K."/>
            <person name="Bates H.J."/>
            <person name="Dunwell J.M."/>
            <person name="Nellist C.F."/>
            <person name="Harrison R.J."/>
        </authorList>
    </citation>
    <scope>NUCLEOTIDE SEQUENCE [LARGE SCALE GENOMIC DNA]</scope>
    <source>
        <strain evidence="15 18">A4</strain>
        <strain evidence="14 19">BC-1</strain>
        <strain evidence="13 17">NOV-27</strain>
        <strain evidence="12 20">NOV-5</strain>
        <strain evidence="10 16">NOV-9</strain>
        <strain evidence="11 21">ONT-3</strain>
    </source>
</reference>
<evidence type="ECO:0000259" key="9">
    <source>
        <dbReference type="Pfam" id="PF17917"/>
    </source>
</evidence>
<evidence type="ECO:0000256" key="3">
    <source>
        <dbReference type="ARBA" id="ARBA00022695"/>
    </source>
</evidence>
<protein>
    <recommendedName>
        <fullName evidence="9">Reverse transcriptase RNase H-like domain-containing protein</fullName>
    </recommendedName>
</protein>
<dbReference type="EMBL" id="QXGB01003029">
    <property type="protein sequence ID" value="KAE9173266.1"/>
    <property type="molecule type" value="Genomic_DNA"/>
</dbReference>
<dbReference type="Proteomes" id="UP000429523">
    <property type="component" value="Unassembled WGS sequence"/>
</dbReference>
<sequence length="177" mass="19434">MRDSLVSYAGHVQTLQKRLDVTLGNGKRTKRAANKLPVTFTDAAKAAFEQVKDCLASAAMLAHPSPYGVLSVFTDASDTAWSVIVTDVEKWQRDKPVADQTHRLLHCLSGTFSGSLKNWSVIEKEAFAIVVACDKLSHLLLRPAGFRLFCDHRNLIHVFAPDATMKKHIRGSCCGGL</sequence>
<organism evidence="13 17">
    <name type="scientific">Phytophthora fragariae</name>
    <dbReference type="NCBI Taxonomy" id="53985"/>
    <lineage>
        <taxon>Eukaryota</taxon>
        <taxon>Sar</taxon>
        <taxon>Stramenopiles</taxon>
        <taxon>Oomycota</taxon>
        <taxon>Peronosporomycetes</taxon>
        <taxon>Peronosporales</taxon>
        <taxon>Peronosporaceae</taxon>
        <taxon>Phytophthora</taxon>
    </lineage>
</organism>
<dbReference type="Pfam" id="PF17917">
    <property type="entry name" value="RT_RNaseH"/>
    <property type="match status" value="1"/>
</dbReference>
<dbReference type="SUPFAM" id="SSF56672">
    <property type="entry name" value="DNA/RNA polymerases"/>
    <property type="match status" value="1"/>
</dbReference>